<comment type="caution">
    <text evidence="1">The sequence shown here is derived from an EMBL/GenBank/DDBJ whole genome shotgun (WGS) entry which is preliminary data.</text>
</comment>
<dbReference type="Pfam" id="PF02810">
    <property type="entry name" value="SEC-C"/>
    <property type="match status" value="1"/>
</dbReference>
<dbReference type="EMBL" id="SZOD01000119">
    <property type="protein sequence ID" value="TKI86522.1"/>
    <property type="molecule type" value="Genomic_DNA"/>
</dbReference>
<dbReference type="Proteomes" id="UP000305524">
    <property type="component" value="Unassembled WGS sequence"/>
</dbReference>
<sequence length="270" mass="31305">MGRNDACFCGSGKKQKKCHSHVEQDSCVANLYKRYLKIDNIISEYREHHKEFENHPCGKGCYNCCYDVFAISMLEFEVVLEELRNIGLEFSLKIFEKSLADLELLKTRYPDLYNRLEENASFQQDVMLKDSNLYSKTVRLPFPCPLLDITEGSCMVYNKRPMVCRVFGTTHDSYSLMLASGGGKICEHIPSEHANALQTPEIEFSDTRVNDMLESELFGEKIQPREYPIMYWFKVYHDKNKKKGRPVYSSLVPSFYYKKPGSITMAELMP</sequence>
<reference evidence="1 2" key="1">
    <citation type="journal article" date="2019" name="Environ. Microbiol.">
        <title>An active ?-lactamase is a part of an orchestrated cell wall stress resistance network of Bacillus subtilis and related rhizosphere species.</title>
        <authorList>
            <person name="Bucher T."/>
            <person name="Keren-Paz A."/>
            <person name="Hausser J."/>
            <person name="Olender T."/>
            <person name="Cytryn E."/>
            <person name="Kolodkin-Gal I."/>
        </authorList>
    </citation>
    <scope>NUCLEOTIDE SEQUENCE [LARGE SCALE GENOMIC DNA]</scope>
    <source>
        <strain evidence="1 2">I186</strain>
    </source>
</reference>
<dbReference type="AlphaFoldDB" id="A0A4U3AG33"/>
<proteinExistence type="predicted"/>
<accession>A0A4U3AG33</accession>
<organism evidence="1 2">
    <name type="scientific">Bacillus mycoides</name>
    <dbReference type="NCBI Taxonomy" id="1405"/>
    <lineage>
        <taxon>Bacteria</taxon>
        <taxon>Bacillati</taxon>
        <taxon>Bacillota</taxon>
        <taxon>Bacilli</taxon>
        <taxon>Bacillales</taxon>
        <taxon>Bacillaceae</taxon>
        <taxon>Bacillus</taxon>
        <taxon>Bacillus cereus group</taxon>
    </lineage>
</organism>
<evidence type="ECO:0000313" key="1">
    <source>
        <dbReference type="EMBL" id="TKI86522.1"/>
    </source>
</evidence>
<gene>
    <name evidence="1" type="ORF">FC701_05545</name>
</gene>
<evidence type="ECO:0000313" key="2">
    <source>
        <dbReference type="Proteomes" id="UP000305524"/>
    </source>
</evidence>
<evidence type="ECO:0008006" key="3">
    <source>
        <dbReference type="Google" id="ProtNLM"/>
    </source>
</evidence>
<dbReference type="InterPro" id="IPR004027">
    <property type="entry name" value="SEC_C_motif"/>
</dbReference>
<dbReference type="Gene3D" id="3.10.450.50">
    <property type="match status" value="1"/>
</dbReference>
<dbReference type="SUPFAM" id="SSF103642">
    <property type="entry name" value="Sec-C motif"/>
    <property type="match status" value="1"/>
</dbReference>
<name>A0A4U3AG33_BACMY</name>
<protein>
    <recommendedName>
        <fullName evidence="3">SEC-C motif-containing protein</fullName>
    </recommendedName>
</protein>